<gene>
    <name evidence="2" type="ORF">FVEG_17277</name>
</gene>
<feature type="compositionally biased region" description="Polar residues" evidence="1">
    <location>
        <begin position="616"/>
        <end position="626"/>
    </location>
</feature>
<dbReference type="VEuPathDB" id="FungiDB:FVEG_17277"/>
<dbReference type="SUPFAM" id="SSF89372">
    <property type="entry name" value="Fucose-specific lectin"/>
    <property type="match status" value="1"/>
</dbReference>
<keyword evidence="3" id="KW-1185">Reference proteome</keyword>
<dbReference type="Proteomes" id="UP000009096">
    <property type="component" value="Chromosome 4"/>
</dbReference>
<feature type="region of interest" description="Disordered" evidence="1">
    <location>
        <begin position="607"/>
        <end position="627"/>
    </location>
</feature>
<accession>W7N210</accession>
<evidence type="ECO:0000313" key="2">
    <source>
        <dbReference type="EMBL" id="EWG54190.1"/>
    </source>
</evidence>
<dbReference type="Gene3D" id="2.120.10.70">
    <property type="entry name" value="Fucose-specific lectin"/>
    <property type="match status" value="1"/>
</dbReference>
<evidence type="ECO:0000313" key="3">
    <source>
        <dbReference type="Proteomes" id="UP000009096"/>
    </source>
</evidence>
<dbReference type="GeneID" id="30074153"/>
<name>W7N210_GIBM7</name>
<dbReference type="EMBL" id="DS022260">
    <property type="protein sequence ID" value="EWG54190.1"/>
    <property type="molecule type" value="Genomic_DNA"/>
</dbReference>
<dbReference type="KEGG" id="fvr:FVEG_17277"/>
<organism evidence="2 3">
    <name type="scientific">Gibberella moniliformis (strain M3125 / FGSC 7600)</name>
    <name type="common">Maize ear and stalk rot fungus</name>
    <name type="synonym">Fusarium verticillioides</name>
    <dbReference type="NCBI Taxonomy" id="334819"/>
    <lineage>
        <taxon>Eukaryota</taxon>
        <taxon>Fungi</taxon>
        <taxon>Dikarya</taxon>
        <taxon>Ascomycota</taxon>
        <taxon>Pezizomycotina</taxon>
        <taxon>Sordariomycetes</taxon>
        <taxon>Hypocreomycetidae</taxon>
        <taxon>Hypocreales</taxon>
        <taxon>Nectriaceae</taxon>
        <taxon>Fusarium</taxon>
        <taxon>Fusarium fujikuroi species complex</taxon>
    </lineage>
</organism>
<dbReference type="EMBL" id="CM000581">
    <property type="protein sequence ID" value="EWG54190.1"/>
    <property type="molecule type" value="Genomic_DNA"/>
</dbReference>
<dbReference type="RefSeq" id="XP_018760381.1">
    <property type="nucleotide sequence ID" value="XM_018906526.1"/>
</dbReference>
<dbReference type="AlphaFoldDB" id="W7N210"/>
<sequence>MVRNWYQPDGFDAKDKPYVYSGPPKDRNALTSISLLASDSVALKRYTTPTEIPVLDAVCAAFRFLAFSGDNRHLVTEPSRRFIYYNARAVTKMYDAGNHTQWPRRVYNRPVGIREALRAVNLYGACLESKFPWVIEEDFDYGFDVSWAINERPSDITYDEASHGPLLEPYRLDHYPSEEVNMLEDHELAVLGALTLSKVRLCIAEGYPVIFAFHLFWDSFKFVKAAQSGDQGYPTIEMIPRARRLAGPQKEHTTQAALIVAFDHIKRRVLVQSMMESISFFWMPYEWIINFRATESFWMLRNSGIRGQGRPVMEKASNDTWRKWEEIGLWTLERVPKSSAVSQAPNSSIALVSRKEGHLDMFWISEQCTVERSYRYPSDGKWQQETVPIKSEETPLPGAIVAVSAHEDKLDIFWMTKNGAVCNGSWQQVEPKWYTRRILQEQDGIAEPRAGLAATIGRRNTPFEDIINVYCVGPDGSIKHISTTRSWTGTDTATLLSGPGTAYRCTSLSAVVDGDHRGVDSSARLIEVVVWIAADGSIDGKMIARSNQWVDIWAKKGPANVARLSSRISAVHYGYQNDRFMSVHFAAPDGKMKKDYAIISADGDPTHGKLGHRNESLNLTKQPSSRPDSDIKALGWNDMGEWDDVVLWQDEDSKMFLCYWGLIPRQLFDSNGVRRGSPFGLSVYGGKLVMAMKLDDGLIGVGYCGRWKSFDGV</sequence>
<dbReference type="Gene3D" id="3.90.70.10">
    <property type="entry name" value="Cysteine proteinases"/>
    <property type="match status" value="1"/>
</dbReference>
<reference evidence="2 3" key="1">
    <citation type="journal article" date="2010" name="Nature">
        <title>Comparative genomics reveals mobile pathogenicity chromosomes in Fusarium.</title>
        <authorList>
            <person name="Ma L.J."/>
            <person name="van der Does H.C."/>
            <person name="Borkovich K.A."/>
            <person name="Coleman J.J."/>
            <person name="Daboussi M.J."/>
            <person name="Di Pietro A."/>
            <person name="Dufresne M."/>
            <person name="Freitag M."/>
            <person name="Grabherr M."/>
            <person name="Henrissat B."/>
            <person name="Houterman P.M."/>
            <person name="Kang S."/>
            <person name="Shim W.B."/>
            <person name="Woloshuk C."/>
            <person name="Xie X."/>
            <person name="Xu J.R."/>
            <person name="Antoniw J."/>
            <person name="Baker S.E."/>
            <person name="Bluhm B.H."/>
            <person name="Breakspear A."/>
            <person name="Brown D.W."/>
            <person name="Butchko R.A."/>
            <person name="Chapman S."/>
            <person name="Coulson R."/>
            <person name="Coutinho P.M."/>
            <person name="Danchin E.G."/>
            <person name="Diener A."/>
            <person name="Gale L.R."/>
            <person name="Gardiner D.M."/>
            <person name="Goff S."/>
            <person name="Hammond-Kosack K.E."/>
            <person name="Hilburn K."/>
            <person name="Hua-Van A."/>
            <person name="Jonkers W."/>
            <person name="Kazan K."/>
            <person name="Kodira C.D."/>
            <person name="Koehrsen M."/>
            <person name="Kumar L."/>
            <person name="Lee Y.H."/>
            <person name="Li L."/>
            <person name="Manners J.M."/>
            <person name="Miranda-Saavedra D."/>
            <person name="Mukherjee M."/>
            <person name="Park G."/>
            <person name="Park J."/>
            <person name="Park S.Y."/>
            <person name="Proctor R.H."/>
            <person name="Regev A."/>
            <person name="Ruiz-Roldan M.C."/>
            <person name="Sain D."/>
            <person name="Sakthikumar S."/>
            <person name="Sykes S."/>
            <person name="Schwartz D.C."/>
            <person name="Turgeon B.G."/>
            <person name="Wapinski I."/>
            <person name="Yoder O."/>
            <person name="Young S."/>
            <person name="Zeng Q."/>
            <person name="Zhou S."/>
            <person name="Galagan J."/>
            <person name="Cuomo C.A."/>
            <person name="Kistler H.C."/>
            <person name="Rep M."/>
        </authorList>
    </citation>
    <scope>NUCLEOTIDE SEQUENCE [LARGE SCALE GENOMIC DNA]</scope>
    <source>
        <strain evidence="3">M3125 / FGSC 7600</strain>
    </source>
</reference>
<dbReference type="OrthoDB" id="640249at2759"/>
<protein>
    <submittedName>
        <fullName evidence="2">Uncharacterized protein</fullName>
    </submittedName>
</protein>
<evidence type="ECO:0000256" key="1">
    <source>
        <dbReference type="SAM" id="MobiDB-lite"/>
    </source>
</evidence>
<proteinExistence type="predicted"/>